<evidence type="ECO:0000313" key="2">
    <source>
        <dbReference type="EMBL" id="PIC18887.1"/>
    </source>
</evidence>
<feature type="region of interest" description="Disordered" evidence="1">
    <location>
        <begin position="182"/>
        <end position="202"/>
    </location>
</feature>
<dbReference type="AlphaFoldDB" id="A0A2G5SV03"/>
<dbReference type="Proteomes" id="UP000230233">
    <property type="component" value="Chromosome X"/>
</dbReference>
<accession>A0A2G5SV03</accession>
<feature type="compositionally biased region" description="Basic and acidic residues" evidence="1">
    <location>
        <begin position="191"/>
        <end position="202"/>
    </location>
</feature>
<reference evidence="3" key="1">
    <citation type="submission" date="2017-10" db="EMBL/GenBank/DDBJ databases">
        <title>Rapid genome shrinkage in a self-fertile nematode reveals novel sperm competition proteins.</title>
        <authorList>
            <person name="Yin D."/>
            <person name="Schwarz E.M."/>
            <person name="Thomas C.G."/>
            <person name="Felde R.L."/>
            <person name="Korf I.F."/>
            <person name="Cutter A.D."/>
            <person name="Schartner C.M."/>
            <person name="Ralston E.J."/>
            <person name="Meyer B.J."/>
            <person name="Haag E.S."/>
        </authorList>
    </citation>
    <scope>NUCLEOTIDE SEQUENCE [LARGE SCALE GENOMIC DNA]</scope>
    <source>
        <strain evidence="3">JU1422</strain>
    </source>
</reference>
<organism evidence="2 3">
    <name type="scientific">Caenorhabditis nigoni</name>
    <dbReference type="NCBI Taxonomy" id="1611254"/>
    <lineage>
        <taxon>Eukaryota</taxon>
        <taxon>Metazoa</taxon>
        <taxon>Ecdysozoa</taxon>
        <taxon>Nematoda</taxon>
        <taxon>Chromadorea</taxon>
        <taxon>Rhabditida</taxon>
        <taxon>Rhabditina</taxon>
        <taxon>Rhabditomorpha</taxon>
        <taxon>Rhabditoidea</taxon>
        <taxon>Rhabditidae</taxon>
        <taxon>Peloderinae</taxon>
        <taxon>Caenorhabditis</taxon>
    </lineage>
</organism>
<gene>
    <name evidence="2" type="primary">Cnig_chr_X.g24625</name>
    <name evidence="2" type="ORF">B9Z55_024625</name>
</gene>
<dbReference type="OrthoDB" id="5905381at2759"/>
<sequence>MMDQITKLKIQAESVCEAEAVFLNKDAEFEVSRRLYKECLDSAKDYFELEDSDSLVENSEKLVELAKKFKQAHEEVQRKNDDHNMQKEAMDEMIKNITEIEETFVKNQTKLMKSEKNWSFIEKIILSLERKYYASEVDKEKKNQLLVKFLECPLLISEQLDPDDEVLLKSFTTKFFGILDMPFEEPSEDEPATKKGRMESEK</sequence>
<keyword evidence="3" id="KW-1185">Reference proteome</keyword>
<dbReference type="EMBL" id="PDUG01000006">
    <property type="protein sequence ID" value="PIC18887.1"/>
    <property type="molecule type" value="Genomic_DNA"/>
</dbReference>
<name>A0A2G5SV03_9PELO</name>
<protein>
    <submittedName>
        <fullName evidence="2">Uncharacterized protein</fullName>
    </submittedName>
</protein>
<evidence type="ECO:0000256" key="1">
    <source>
        <dbReference type="SAM" id="MobiDB-lite"/>
    </source>
</evidence>
<evidence type="ECO:0000313" key="3">
    <source>
        <dbReference type="Proteomes" id="UP000230233"/>
    </source>
</evidence>
<proteinExistence type="predicted"/>
<comment type="caution">
    <text evidence="2">The sequence shown here is derived from an EMBL/GenBank/DDBJ whole genome shotgun (WGS) entry which is preliminary data.</text>
</comment>